<reference evidence="14" key="1">
    <citation type="submission" date="2014-08" db="EMBL/GenBank/DDBJ databases">
        <authorList>
            <person name="Groh K."/>
        </authorList>
    </citation>
    <scope>NUCLEOTIDE SEQUENCE</scope>
    <source>
        <tissue evidence="14">Antennules</tissue>
    </source>
</reference>
<evidence type="ECO:0000256" key="1">
    <source>
        <dbReference type="ARBA" id="ARBA00004651"/>
    </source>
</evidence>
<proteinExistence type="evidence at transcript level"/>
<comment type="subcellular location">
    <subcellularLocation>
        <location evidence="1">Cell membrane</location>
        <topology evidence="1">Multi-pass membrane protein</topology>
    </subcellularLocation>
</comment>
<dbReference type="Pfam" id="PF10613">
    <property type="entry name" value="Lig_chan-Glu_bd"/>
    <property type="match status" value="1"/>
</dbReference>
<protein>
    <submittedName>
        <fullName evidence="14">Variant Ionotropic Glutamate Receptor</fullName>
    </submittedName>
</protein>
<gene>
    <name evidence="14" type="primary">IR22</name>
</gene>
<keyword evidence="2" id="KW-0813">Transport</keyword>
<accession>A0A0A8P131</accession>
<evidence type="ECO:0000256" key="9">
    <source>
        <dbReference type="ARBA" id="ARBA00023180"/>
    </source>
</evidence>
<keyword evidence="6" id="KW-0406">Ion transport</keyword>
<dbReference type="PANTHER" id="PTHR42643">
    <property type="entry name" value="IONOTROPIC RECEPTOR 20A-RELATED"/>
    <property type="match status" value="1"/>
</dbReference>
<dbReference type="InterPro" id="IPR019594">
    <property type="entry name" value="Glu/Gly-bd"/>
</dbReference>
<keyword evidence="3" id="KW-1003">Cell membrane</keyword>
<evidence type="ECO:0000256" key="10">
    <source>
        <dbReference type="ARBA" id="ARBA00023286"/>
    </source>
</evidence>
<feature type="transmembrane region" description="Helical" evidence="12">
    <location>
        <begin position="7"/>
        <end position="25"/>
    </location>
</feature>
<feature type="non-terminal residue" evidence="14">
    <location>
        <position position="444"/>
    </location>
</feature>
<keyword evidence="7 12" id="KW-0472">Membrane</keyword>
<feature type="transmembrane region" description="Helical" evidence="12">
    <location>
        <begin position="417"/>
        <end position="440"/>
    </location>
</feature>
<organism evidence="14">
    <name type="scientific">Coenobita clypeatus</name>
    <dbReference type="NCBI Taxonomy" id="474045"/>
    <lineage>
        <taxon>Eukaryota</taxon>
        <taxon>Metazoa</taxon>
        <taxon>Ecdysozoa</taxon>
        <taxon>Arthropoda</taxon>
        <taxon>Crustacea</taxon>
        <taxon>Multicrustacea</taxon>
        <taxon>Malacostraca</taxon>
        <taxon>Eumalacostraca</taxon>
        <taxon>Eucarida</taxon>
        <taxon>Decapoda</taxon>
        <taxon>Pleocyemata</taxon>
        <taxon>Anomura</taxon>
        <taxon>Paguroidea</taxon>
        <taxon>Coenobitidae</taxon>
        <taxon>Coenobita</taxon>
    </lineage>
</organism>
<evidence type="ECO:0000256" key="8">
    <source>
        <dbReference type="ARBA" id="ARBA00023170"/>
    </source>
</evidence>
<keyword evidence="5 12" id="KW-1133">Transmembrane helix</keyword>
<evidence type="ECO:0000256" key="6">
    <source>
        <dbReference type="ARBA" id="ARBA00023065"/>
    </source>
</evidence>
<evidence type="ECO:0000313" key="14">
    <source>
        <dbReference type="EMBL" id="CEF34388.1"/>
    </source>
</evidence>
<dbReference type="SMART" id="SM00918">
    <property type="entry name" value="Lig_chan-Glu_bd"/>
    <property type="match status" value="1"/>
</dbReference>
<keyword evidence="8 14" id="KW-0675">Receptor</keyword>
<keyword evidence="11" id="KW-0407">Ion channel</keyword>
<dbReference type="Gene3D" id="3.40.190.10">
    <property type="entry name" value="Periplasmic binding protein-like II"/>
    <property type="match status" value="1"/>
</dbReference>
<dbReference type="InterPro" id="IPR052192">
    <property type="entry name" value="Insect_Ionotropic_Sensory_Rcpt"/>
</dbReference>
<dbReference type="EMBL" id="LN590526">
    <property type="protein sequence ID" value="CEF34388.1"/>
    <property type="molecule type" value="mRNA"/>
</dbReference>
<dbReference type="SUPFAM" id="SSF53850">
    <property type="entry name" value="Periplasmic binding protein-like II"/>
    <property type="match status" value="1"/>
</dbReference>
<evidence type="ECO:0000256" key="4">
    <source>
        <dbReference type="ARBA" id="ARBA00022692"/>
    </source>
</evidence>
<evidence type="ECO:0000256" key="3">
    <source>
        <dbReference type="ARBA" id="ARBA00022475"/>
    </source>
</evidence>
<dbReference type="GO" id="GO:0005886">
    <property type="term" value="C:plasma membrane"/>
    <property type="evidence" value="ECO:0007669"/>
    <property type="project" value="UniProtKB-SubCell"/>
</dbReference>
<feature type="domain" description="Ionotropic glutamate receptor L-glutamate and glycine-binding" evidence="13">
    <location>
        <begin position="241"/>
        <end position="304"/>
    </location>
</feature>
<dbReference type="Gene3D" id="1.10.287.70">
    <property type="match status" value="1"/>
</dbReference>
<dbReference type="GO" id="GO:0015276">
    <property type="term" value="F:ligand-gated monoatomic ion channel activity"/>
    <property type="evidence" value="ECO:0007669"/>
    <property type="project" value="InterPro"/>
</dbReference>
<keyword evidence="4 12" id="KW-0812">Transmembrane</keyword>
<reference evidence="14" key="2">
    <citation type="submission" date="2015-01" db="EMBL/GenBank/DDBJ databases">
        <title>Expression of ionotropic receptors in terrestrial hermit crabs olfactory sensory neurons.</title>
        <authorList>
            <person name="Groh-Lunow K.C."/>
            <person name="Getahun M.N."/>
            <person name="Stensmyr M.C."/>
            <person name="Grosse-Wilde E."/>
            <person name="Hansson B.S."/>
        </authorList>
    </citation>
    <scope>NUCLEOTIDE SEQUENCE</scope>
    <source>
        <tissue evidence="14">Antennules</tissue>
    </source>
</reference>
<dbReference type="PANTHER" id="PTHR42643:SF24">
    <property type="entry name" value="IONOTROPIC RECEPTOR 60A"/>
    <property type="match status" value="1"/>
</dbReference>
<name>A0A0A8P131_9EUCA</name>
<evidence type="ECO:0000256" key="12">
    <source>
        <dbReference type="SAM" id="Phobius"/>
    </source>
</evidence>
<keyword evidence="9" id="KW-0325">Glycoprotein</keyword>
<evidence type="ECO:0000256" key="11">
    <source>
        <dbReference type="ARBA" id="ARBA00023303"/>
    </source>
</evidence>
<keyword evidence="10" id="KW-1071">Ligand-gated ion channel</keyword>
<feature type="transmembrane region" description="Helical" evidence="12">
    <location>
        <begin position="359"/>
        <end position="381"/>
    </location>
</feature>
<evidence type="ECO:0000256" key="5">
    <source>
        <dbReference type="ARBA" id="ARBA00022989"/>
    </source>
</evidence>
<evidence type="ECO:0000256" key="2">
    <source>
        <dbReference type="ARBA" id="ARBA00022448"/>
    </source>
</evidence>
<dbReference type="AlphaFoldDB" id="A0A0A8P131"/>
<evidence type="ECO:0000256" key="7">
    <source>
        <dbReference type="ARBA" id="ARBA00023136"/>
    </source>
</evidence>
<evidence type="ECO:0000259" key="13">
    <source>
        <dbReference type="SMART" id="SM00918"/>
    </source>
</evidence>
<sequence length="444" mass="49442">MYLHRCLILHVIYVCCCVSIFGWAFKGQMKEIPSSGVRGVAAVLSTIGNHVCSASFLFDSKTSSVATFLDSDEVLTASGVGVFEVVTDDHTNATQTQLAEVIPLARQLRKASQCVTVVVVSDNPDFLAAFAEWSFNHQLMVWSSKLIIFTRLPLARLQHLDSLLLKTNSIIYTDTSQKGMQRGKVYAVLPHTLQSTNYLHVASWTDHTGLTITSQASLFPDKYNRFLEAPSLVVAAEEYQPHIALTSDGQDGHVLSFTGPMVNLVDLLAESLNFSYSFKRPPDGSWGTKRSDGSWSGMVGMVLRKEADVGVGPFAMISSRAEVIDYFRYIFLDYLKIVGGRGSLEVDAWNFAHPFVPQVWLGILLCLVLLEALLLLLPMCLSLGVQQYCPFDLIHILLQQTATESSIWFWWERMVVGMWMLMTLVLTRSYAGNLMSLLAVRHIP</sequence>